<dbReference type="Proteomes" id="UP001559025">
    <property type="component" value="Unassembled WGS sequence"/>
</dbReference>
<sequence length="160" mass="17149">MNRIARAVSAAGATVMLAGALLVAGCQTGTTPGASAGASRSGQAYLAEIRSAAGLPALRPDPTLEKAALRQSGYMAQSGRMAHDTGWRRDFATRMKADGVAAPAAENLAHGRMEMARLFQMWMASSGHRRNMLDKRFTRFGLAYAGTDDDRRYWTLVLGK</sequence>
<dbReference type="PANTHER" id="PTHR31157:SF1">
    <property type="entry name" value="SCP DOMAIN-CONTAINING PROTEIN"/>
    <property type="match status" value="1"/>
</dbReference>
<proteinExistence type="predicted"/>
<feature type="chain" id="PRO_5046278599" evidence="1">
    <location>
        <begin position="21"/>
        <end position="160"/>
    </location>
</feature>
<dbReference type="CDD" id="cd05379">
    <property type="entry name" value="CAP_bacterial"/>
    <property type="match status" value="1"/>
</dbReference>
<protein>
    <submittedName>
        <fullName evidence="3">CAP domain-containing protein</fullName>
    </submittedName>
</protein>
<dbReference type="RefSeq" id="WP_368801815.1">
    <property type="nucleotide sequence ID" value="NZ_JAZHFV010000001.1"/>
</dbReference>
<dbReference type="Pfam" id="PF00188">
    <property type="entry name" value="CAP"/>
    <property type="match status" value="1"/>
</dbReference>
<reference evidence="3 4" key="1">
    <citation type="submission" date="2024-01" db="EMBL/GenBank/DDBJ databases">
        <title>New evidence supports the origin of RcGTA from prophage.</title>
        <authorList>
            <person name="Xu Y."/>
            <person name="Liu B."/>
            <person name="Chen F."/>
        </authorList>
    </citation>
    <scope>NUCLEOTIDE SEQUENCE [LARGE SCALE GENOMIC DNA]</scope>
    <source>
        <strain evidence="3 4">CBW1107-2</strain>
    </source>
</reference>
<accession>A0ABV3WQV1</accession>
<evidence type="ECO:0000313" key="3">
    <source>
        <dbReference type="EMBL" id="MEX4006524.1"/>
    </source>
</evidence>
<dbReference type="Gene3D" id="3.40.33.10">
    <property type="entry name" value="CAP"/>
    <property type="match status" value="1"/>
</dbReference>
<dbReference type="SUPFAM" id="SSF55797">
    <property type="entry name" value="PR-1-like"/>
    <property type="match status" value="1"/>
</dbReference>
<organism evidence="3 4">
    <name type="scientific">Neoaquamicrobium sediminum</name>
    <dbReference type="NCBI Taxonomy" id="1849104"/>
    <lineage>
        <taxon>Bacteria</taxon>
        <taxon>Pseudomonadati</taxon>
        <taxon>Pseudomonadota</taxon>
        <taxon>Alphaproteobacteria</taxon>
        <taxon>Hyphomicrobiales</taxon>
        <taxon>Phyllobacteriaceae</taxon>
        <taxon>Neoaquamicrobium</taxon>
    </lineage>
</organism>
<comment type="caution">
    <text evidence="3">The sequence shown here is derived from an EMBL/GenBank/DDBJ whole genome shotgun (WGS) entry which is preliminary data.</text>
</comment>
<dbReference type="EMBL" id="JAZHFV010000001">
    <property type="protein sequence ID" value="MEX4006524.1"/>
    <property type="molecule type" value="Genomic_DNA"/>
</dbReference>
<gene>
    <name evidence="3" type="ORF">V1479_04365</name>
</gene>
<keyword evidence="1" id="KW-0732">Signal</keyword>
<dbReference type="PANTHER" id="PTHR31157">
    <property type="entry name" value="SCP DOMAIN-CONTAINING PROTEIN"/>
    <property type="match status" value="1"/>
</dbReference>
<evidence type="ECO:0000259" key="2">
    <source>
        <dbReference type="Pfam" id="PF00188"/>
    </source>
</evidence>
<feature type="signal peptide" evidence="1">
    <location>
        <begin position="1"/>
        <end position="20"/>
    </location>
</feature>
<keyword evidence="4" id="KW-1185">Reference proteome</keyword>
<evidence type="ECO:0000256" key="1">
    <source>
        <dbReference type="SAM" id="SignalP"/>
    </source>
</evidence>
<name>A0ABV3WQV1_9HYPH</name>
<feature type="domain" description="SCP" evidence="2">
    <location>
        <begin position="45"/>
        <end position="156"/>
    </location>
</feature>
<dbReference type="InterPro" id="IPR035940">
    <property type="entry name" value="CAP_sf"/>
</dbReference>
<dbReference type="PROSITE" id="PS51257">
    <property type="entry name" value="PROKAR_LIPOPROTEIN"/>
    <property type="match status" value="1"/>
</dbReference>
<evidence type="ECO:0000313" key="4">
    <source>
        <dbReference type="Proteomes" id="UP001559025"/>
    </source>
</evidence>
<dbReference type="InterPro" id="IPR014044">
    <property type="entry name" value="CAP_dom"/>
</dbReference>